<dbReference type="Proteomes" id="UP001293254">
    <property type="component" value="Unassembled WGS sequence"/>
</dbReference>
<comment type="caution">
    <text evidence="1">The sequence shown here is derived from an EMBL/GenBank/DDBJ whole genome shotgun (WGS) entry which is preliminary data.</text>
</comment>
<reference evidence="1" key="1">
    <citation type="submission" date="2020-06" db="EMBL/GenBank/DDBJ databases">
        <authorList>
            <person name="Li T."/>
            <person name="Hu X."/>
            <person name="Zhang T."/>
            <person name="Song X."/>
            <person name="Zhang H."/>
            <person name="Dai N."/>
            <person name="Sheng W."/>
            <person name="Hou X."/>
            <person name="Wei L."/>
        </authorList>
    </citation>
    <scope>NUCLEOTIDE SEQUENCE</scope>
    <source>
        <strain evidence="1">3651</strain>
        <tissue evidence="1">Leaf</tissue>
    </source>
</reference>
<dbReference type="AlphaFoldDB" id="A0AAE1XZL6"/>
<accession>A0AAE1XZL6</accession>
<dbReference type="EMBL" id="JACGWO010000008">
    <property type="protein sequence ID" value="KAK4420511.1"/>
    <property type="molecule type" value="Genomic_DNA"/>
</dbReference>
<proteinExistence type="predicted"/>
<gene>
    <name evidence="1" type="ORF">Salat_2001500</name>
</gene>
<evidence type="ECO:0000313" key="2">
    <source>
        <dbReference type="Proteomes" id="UP001293254"/>
    </source>
</evidence>
<name>A0AAE1XZL6_9LAMI</name>
<reference evidence="1" key="2">
    <citation type="journal article" date="2024" name="Plant">
        <title>Genomic evolution and insights into agronomic trait innovations of Sesamum species.</title>
        <authorList>
            <person name="Miao H."/>
            <person name="Wang L."/>
            <person name="Qu L."/>
            <person name="Liu H."/>
            <person name="Sun Y."/>
            <person name="Le M."/>
            <person name="Wang Q."/>
            <person name="Wei S."/>
            <person name="Zheng Y."/>
            <person name="Lin W."/>
            <person name="Duan Y."/>
            <person name="Cao H."/>
            <person name="Xiong S."/>
            <person name="Wang X."/>
            <person name="Wei L."/>
            <person name="Li C."/>
            <person name="Ma Q."/>
            <person name="Ju M."/>
            <person name="Zhao R."/>
            <person name="Li G."/>
            <person name="Mu C."/>
            <person name="Tian Q."/>
            <person name="Mei H."/>
            <person name="Zhang T."/>
            <person name="Gao T."/>
            <person name="Zhang H."/>
        </authorList>
    </citation>
    <scope>NUCLEOTIDE SEQUENCE</scope>
    <source>
        <strain evidence="1">3651</strain>
    </source>
</reference>
<organism evidence="1 2">
    <name type="scientific">Sesamum alatum</name>
    <dbReference type="NCBI Taxonomy" id="300844"/>
    <lineage>
        <taxon>Eukaryota</taxon>
        <taxon>Viridiplantae</taxon>
        <taxon>Streptophyta</taxon>
        <taxon>Embryophyta</taxon>
        <taxon>Tracheophyta</taxon>
        <taxon>Spermatophyta</taxon>
        <taxon>Magnoliopsida</taxon>
        <taxon>eudicotyledons</taxon>
        <taxon>Gunneridae</taxon>
        <taxon>Pentapetalae</taxon>
        <taxon>asterids</taxon>
        <taxon>lamiids</taxon>
        <taxon>Lamiales</taxon>
        <taxon>Pedaliaceae</taxon>
        <taxon>Sesamum</taxon>
    </lineage>
</organism>
<sequence>MCTSRGPTTVSGQSITHVIISKPRPSRRHVIGDQSKISCALHQSEEAAYPAGPTSPLVPATSDTWRPPAPFTPTPYAVVYSHTTNPSPVKIISPQGIFSCHSHFPPLKFPFCPW</sequence>
<evidence type="ECO:0000313" key="1">
    <source>
        <dbReference type="EMBL" id="KAK4420511.1"/>
    </source>
</evidence>
<protein>
    <submittedName>
        <fullName evidence="1">Uncharacterized protein</fullName>
    </submittedName>
</protein>
<keyword evidence="2" id="KW-1185">Reference proteome</keyword>